<keyword evidence="1" id="KW-0472">Membrane</keyword>
<feature type="domain" description="MHYT" evidence="4">
    <location>
        <begin position="8"/>
        <end position="200"/>
    </location>
</feature>
<feature type="transmembrane region" description="Helical" evidence="1">
    <location>
        <begin position="12"/>
        <end position="31"/>
    </location>
</feature>
<dbReference type="InterPro" id="IPR043128">
    <property type="entry name" value="Rev_trsase/Diguanyl_cyclase"/>
</dbReference>
<dbReference type="PANTHER" id="PTHR33121">
    <property type="entry name" value="CYCLIC DI-GMP PHOSPHODIESTERASE PDEF"/>
    <property type="match status" value="1"/>
</dbReference>
<feature type="transmembrane region" description="Helical" evidence="1">
    <location>
        <begin position="175"/>
        <end position="193"/>
    </location>
</feature>
<dbReference type="SMART" id="SM00052">
    <property type="entry name" value="EAL"/>
    <property type="match status" value="1"/>
</dbReference>
<keyword evidence="1" id="KW-1133">Transmembrane helix</keyword>
<keyword evidence="1" id="KW-0812">Transmembrane</keyword>
<dbReference type="PANTHER" id="PTHR33121:SF70">
    <property type="entry name" value="SIGNALING PROTEIN YKOW"/>
    <property type="match status" value="1"/>
</dbReference>
<feature type="domain" description="GGDEF" evidence="3">
    <location>
        <begin position="278"/>
        <end position="412"/>
    </location>
</feature>
<evidence type="ECO:0000313" key="5">
    <source>
        <dbReference type="EMBL" id="MFC0525058.1"/>
    </source>
</evidence>
<dbReference type="CDD" id="cd01948">
    <property type="entry name" value="EAL"/>
    <property type="match status" value="1"/>
</dbReference>
<evidence type="ECO:0000256" key="1">
    <source>
        <dbReference type="PROSITE-ProRule" id="PRU00244"/>
    </source>
</evidence>
<dbReference type="InterPro" id="IPR000160">
    <property type="entry name" value="GGDEF_dom"/>
</dbReference>
<name>A0ABV6LS25_9BACI</name>
<keyword evidence="6" id="KW-1185">Reference proteome</keyword>
<dbReference type="InterPro" id="IPR050706">
    <property type="entry name" value="Cyclic-di-GMP_PDE-like"/>
</dbReference>
<evidence type="ECO:0000259" key="3">
    <source>
        <dbReference type="PROSITE" id="PS50887"/>
    </source>
</evidence>
<evidence type="ECO:0000259" key="2">
    <source>
        <dbReference type="PROSITE" id="PS50883"/>
    </source>
</evidence>
<feature type="transmembrane region" description="Helical" evidence="1">
    <location>
        <begin position="217"/>
        <end position="237"/>
    </location>
</feature>
<sequence>MQELQGNYESGLVLLSLVVAMVGAYISLDIAQHIARTSRDMRIPWLFTGAVTFGMSLWSVHFIWVNALHVHIPILENGSATFLSILPVVLASMVAFYMINKGVITYIQVFLAGVIISAGMIVMQIVARTALVMPGVELRFHAVYLFLASFVAFLLAVGSIRLLRKIQQHRSRLRKIGSAIGLGIANTLLYYIGTKAMPIYVRDTKVFTATPFSDNTALVLNVTIMMTVLLAAVLLLGRVENLSMQRLAYYDILTNLPNRRYFIQKYDDLLKGTAKQKGVISCILFDVDHFKWINDTFGYEAGDEFLKQIAKEIRDHAHPTTVVARLDGNRFGLLYRKGKTVEDLQERLESIQESFRGIPFDLGQLEFRPTLSIGASMKEYDNPSYTSLFSHAERALHFAKGNGRNNIQIYNKDIHSNEREHQLLNGMKHAMKRGEFSLYYQPTVSAHPLHYRRAEVLIRWFSEELGQVSPGEFIPLAERSGLITELTEWIVRTALIQLKAWDKEQASIRQLSINISAIHFQYGNVYDLMKRLTDEIEIHPSRIELEITETSVMKNMSQAVATLHQLRELGFRIALDDFGTGLSSLNYLQMLPIDTLKIDQTFVQDIAHDTKKQAIVETIIRLAKHLGMEIVVEGIEENVQYLLMQSYGCDYLQGYYFAKPMRAEELSAVYERNAAQLV</sequence>
<dbReference type="CDD" id="cd01949">
    <property type="entry name" value="GGDEF"/>
    <property type="match status" value="1"/>
</dbReference>
<feature type="transmembrane region" description="Helical" evidence="1">
    <location>
        <begin position="142"/>
        <end position="163"/>
    </location>
</feature>
<dbReference type="InterPro" id="IPR005330">
    <property type="entry name" value="MHYT_dom"/>
</dbReference>
<protein>
    <submittedName>
        <fullName evidence="5">Bifunctional diguanylate cyclase/phosphodiesterase</fullName>
    </submittedName>
</protein>
<dbReference type="Gene3D" id="3.30.70.270">
    <property type="match status" value="1"/>
</dbReference>
<dbReference type="NCBIfam" id="TIGR00254">
    <property type="entry name" value="GGDEF"/>
    <property type="match status" value="1"/>
</dbReference>
<evidence type="ECO:0000259" key="4">
    <source>
        <dbReference type="PROSITE" id="PS50924"/>
    </source>
</evidence>
<dbReference type="SUPFAM" id="SSF141868">
    <property type="entry name" value="EAL domain-like"/>
    <property type="match status" value="1"/>
</dbReference>
<dbReference type="Pfam" id="PF00990">
    <property type="entry name" value="GGDEF"/>
    <property type="match status" value="1"/>
</dbReference>
<feature type="transmembrane region" description="Helical" evidence="1">
    <location>
        <begin position="106"/>
        <end position="127"/>
    </location>
</feature>
<proteinExistence type="predicted"/>
<dbReference type="EMBL" id="JBHLTP010000013">
    <property type="protein sequence ID" value="MFC0525058.1"/>
    <property type="molecule type" value="Genomic_DNA"/>
</dbReference>
<dbReference type="Proteomes" id="UP001589836">
    <property type="component" value="Unassembled WGS sequence"/>
</dbReference>
<dbReference type="InterPro" id="IPR029787">
    <property type="entry name" value="Nucleotide_cyclase"/>
</dbReference>
<dbReference type="Gene3D" id="3.20.20.450">
    <property type="entry name" value="EAL domain"/>
    <property type="match status" value="1"/>
</dbReference>
<feature type="transmembrane region" description="Helical" evidence="1">
    <location>
        <begin position="43"/>
        <end position="67"/>
    </location>
</feature>
<reference evidence="5 6" key="1">
    <citation type="submission" date="2024-09" db="EMBL/GenBank/DDBJ databases">
        <authorList>
            <person name="Sun Q."/>
            <person name="Mori K."/>
        </authorList>
    </citation>
    <scope>NUCLEOTIDE SEQUENCE [LARGE SCALE GENOMIC DNA]</scope>
    <source>
        <strain evidence="5 6">NCAIM B.02529</strain>
    </source>
</reference>
<dbReference type="Pfam" id="PF00563">
    <property type="entry name" value="EAL"/>
    <property type="match status" value="1"/>
</dbReference>
<feature type="transmembrane region" description="Helical" evidence="1">
    <location>
        <begin position="79"/>
        <end position="99"/>
    </location>
</feature>
<dbReference type="SMART" id="SM00267">
    <property type="entry name" value="GGDEF"/>
    <property type="match status" value="1"/>
</dbReference>
<organism evidence="5 6">
    <name type="scientific">Pontibacillus salicampi</name>
    <dbReference type="NCBI Taxonomy" id="1449801"/>
    <lineage>
        <taxon>Bacteria</taxon>
        <taxon>Bacillati</taxon>
        <taxon>Bacillota</taxon>
        <taxon>Bacilli</taxon>
        <taxon>Bacillales</taxon>
        <taxon>Bacillaceae</taxon>
        <taxon>Pontibacillus</taxon>
    </lineage>
</organism>
<accession>A0ABV6LS25</accession>
<dbReference type="PROSITE" id="PS50924">
    <property type="entry name" value="MHYT"/>
    <property type="match status" value="1"/>
</dbReference>
<dbReference type="InterPro" id="IPR035919">
    <property type="entry name" value="EAL_sf"/>
</dbReference>
<dbReference type="InterPro" id="IPR001633">
    <property type="entry name" value="EAL_dom"/>
</dbReference>
<comment type="caution">
    <text evidence="5">The sequence shown here is derived from an EMBL/GenBank/DDBJ whole genome shotgun (WGS) entry which is preliminary data.</text>
</comment>
<evidence type="ECO:0000313" key="6">
    <source>
        <dbReference type="Proteomes" id="UP001589836"/>
    </source>
</evidence>
<dbReference type="SUPFAM" id="SSF55073">
    <property type="entry name" value="Nucleotide cyclase"/>
    <property type="match status" value="1"/>
</dbReference>
<feature type="domain" description="EAL" evidence="2">
    <location>
        <begin position="420"/>
        <end position="674"/>
    </location>
</feature>
<gene>
    <name evidence="5" type="ORF">ACFFGV_15870</name>
</gene>
<dbReference type="PROSITE" id="PS50883">
    <property type="entry name" value="EAL"/>
    <property type="match status" value="1"/>
</dbReference>
<dbReference type="PROSITE" id="PS50887">
    <property type="entry name" value="GGDEF"/>
    <property type="match status" value="1"/>
</dbReference>